<proteinExistence type="predicted"/>
<organism evidence="2 3">
    <name type="scientific">Streptomyces abikoensis</name>
    <dbReference type="NCBI Taxonomy" id="97398"/>
    <lineage>
        <taxon>Bacteria</taxon>
        <taxon>Bacillati</taxon>
        <taxon>Actinomycetota</taxon>
        <taxon>Actinomycetes</taxon>
        <taxon>Kitasatosporales</taxon>
        <taxon>Streptomycetaceae</taxon>
        <taxon>Streptomyces</taxon>
    </lineage>
</organism>
<dbReference type="EC" id="1.-.-.-" evidence="2"/>
<protein>
    <submittedName>
        <fullName evidence="2">NAD(P)/FAD-dependent oxidoreductase</fullName>
        <ecNumber evidence="2">1.-.-.-</ecNumber>
    </submittedName>
</protein>
<keyword evidence="2" id="KW-0560">Oxidoreductase</keyword>
<dbReference type="InterPro" id="IPR036188">
    <property type="entry name" value="FAD/NAD-bd_sf"/>
</dbReference>
<evidence type="ECO:0000313" key="2">
    <source>
        <dbReference type="EMBL" id="MFI0914249.1"/>
    </source>
</evidence>
<dbReference type="EMBL" id="JBIRRB010000011">
    <property type="protein sequence ID" value="MFI0914249.1"/>
    <property type="molecule type" value="Genomic_DNA"/>
</dbReference>
<dbReference type="PANTHER" id="PTHR43422:SF3">
    <property type="entry name" value="THIAMINE THIAZOLE SYNTHASE"/>
    <property type="match status" value="1"/>
</dbReference>
<evidence type="ECO:0000313" key="3">
    <source>
        <dbReference type="Proteomes" id="UP001611162"/>
    </source>
</evidence>
<dbReference type="GO" id="GO:0016491">
    <property type="term" value="F:oxidoreductase activity"/>
    <property type="evidence" value="ECO:0007669"/>
    <property type="project" value="UniProtKB-KW"/>
</dbReference>
<feature type="domain" description="FAD-binding" evidence="1">
    <location>
        <begin position="10"/>
        <end position="342"/>
    </location>
</feature>
<sequence>MTSPNSSRSAIVLGGGLAGMLTAAALADQAETVTIIERDHLPSKAAPRRGLPQARHAHVLYSGGARAIESLLPGTHDQWLEAGARRVPLPTGLVTLTAQGWLRRCPEMQYMIVCSRDLLDHVVRQQVLALSTVSLVDGAEAIRLTGDAGRITGVVIRDASGTESRLEADLVVDATGRGSSASQWLAPLGLPAVPELAVDSGLAYASRIFEAPAGTDGFPAVGIQPDPRRPVPGQSATLLPIEDGRWLVTLSGTRGGQPSKAEEEFIPFARQVRHPLVGDLIADARPLTDVHVTHSTVNRRRLYEKARGWPAGFVVLGDAVATYNPIYGQGMTVAAQGAATLRQIVRARGLEAGIARDVQRAIGRLVQGPWDLATGQDILYPGATGQQPPAAAKLLRGYMDRLMLTATGRAATCQALFDVLTLSAPLTRLVSPTIAIGVLRGPGKPPLAEPPLSSLGRTTA</sequence>
<dbReference type="Pfam" id="PF01494">
    <property type="entry name" value="FAD_binding_3"/>
    <property type="match status" value="1"/>
</dbReference>
<dbReference type="RefSeq" id="WP_397614264.1">
    <property type="nucleotide sequence ID" value="NZ_JBIRRB010000011.1"/>
</dbReference>
<dbReference type="SUPFAM" id="SSF51905">
    <property type="entry name" value="FAD/NAD(P)-binding domain"/>
    <property type="match status" value="1"/>
</dbReference>
<dbReference type="PRINTS" id="PR00420">
    <property type="entry name" value="RNGMNOXGNASE"/>
</dbReference>
<accession>A0ABW7T9Q5</accession>
<evidence type="ECO:0000259" key="1">
    <source>
        <dbReference type="Pfam" id="PF01494"/>
    </source>
</evidence>
<reference evidence="2 3" key="1">
    <citation type="submission" date="2024-10" db="EMBL/GenBank/DDBJ databases">
        <title>The Natural Products Discovery Center: Release of the First 8490 Sequenced Strains for Exploring Actinobacteria Biosynthetic Diversity.</title>
        <authorList>
            <person name="Kalkreuter E."/>
            <person name="Kautsar S.A."/>
            <person name="Yang D."/>
            <person name="Bader C.D."/>
            <person name="Teijaro C.N."/>
            <person name="Fluegel L."/>
            <person name="Davis C.M."/>
            <person name="Simpson J.R."/>
            <person name="Lauterbach L."/>
            <person name="Steele A.D."/>
            <person name="Gui C."/>
            <person name="Meng S."/>
            <person name="Li G."/>
            <person name="Viehrig K."/>
            <person name="Ye F."/>
            <person name="Su P."/>
            <person name="Kiefer A.F."/>
            <person name="Nichols A."/>
            <person name="Cepeda A.J."/>
            <person name="Yan W."/>
            <person name="Fan B."/>
            <person name="Jiang Y."/>
            <person name="Adhikari A."/>
            <person name="Zheng C.-J."/>
            <person name="Schuster L."/>
            <person name="Cowan T.M."/>
            <person name="Smanski M.J."/>
            <person name="Chevrette M.G."/>
            <person name="De Carvalho L.P.S."/>
            <person name="Shen B."/>
        </authorList>
    </citation>
    <scope>NUCLEOTIDE SEQUENCE [LARGE SCALE GENOMIC DNA]</scope>
    <source>
        <strain evidence="2 3">NPDC020979</strain>
    </source>
</reference>
<dbReference type="Gene3D" id="3.50.50.60">
    <property type="entry name" value="FAD/NAD(P)-binding domain"/>
    <property type="match status" value="1"/>
</dbReference>
<dbReference type="PANTHER" id="PTHR43422">
    <property type="entry name" value="THIAMINE THIAZOLE SYNTHASE"/>
    <property type="match status" value="1"/>
</dbReference>
<name>A0ABW7T9Q5_9ACTN</name>
<gene>
    <name evidence="2" type="ORF">ACH4TF_27905</name>
</gene>
<dbReference type="InterPro" id="IPR002938">
    <property type="entry name" value="FAD-bd"/>
</dbReference>
<keyword evidence="3" id="KW-1185">Reference proteome</keyword>
<comment type="caution">
    <text evidence="2">The sequence shown here is derived from an EMBL/GenBank/DDBJ whole genome shotgun (WGS) entry which is preliminary data.</text>
</comment>
<dbReference type="Proteomes" id="UP001611162">
    <property type="component" value="Unassembled WGS sequence"/>
</dbReference>